<name>A0A9P7R9B8_9PEZI</name>
<dbReference type="AlphaFoldDB" id="A0A9P7R9B8"/>
<reference evidence="1" key="1">
    <citation type="submission" date="2021-05" db="EMBL/GenBank/DDBJ databases">
        <title>Comparative genomics of three Colletotrichum scovillei strains and genetic complementation revealed genes involved fungal growth and virulence on chili pepper.</title>
        <authorList>
            <person name="Hsieh D.-K."/>
            <person name="Chuang S.-C."/>
            <person name="Chen C.-Y."/>
            <person name="Chao Y.-T."/>
            <person name="Lu M.-Y.J."/>
            <person name="Lee M.-H."/>
            <person name="Shih M.-C."/>
        </authorList>
    </citation>
    <scope>NUCLEOTIDE SEQUENCE</scope>
    <source>
        <strain evidence="1">Coll-153</strain>
    </source>
</reference>
<dbReference type="Proteomes" id="UP000699042">
    <property type="component" value="Unassembled WGS sequence"/>
</dbReference>
<comment type="caution">
    <text evidence="1">The sequence shown here is derived from an EMBL/GenBank/DDBJ whole genome shotgun (WGS) entry which is preliminary data.</text>
</comment>
<gene>
    <name evidence="1" type="ORF">JMJ77_002299</name>
</gene>
<protein>
    <submittedName>
        <fullName evidence="1">Uncharacterized protein</fullName>
    </submittedName>
</protein>
<proteinExistence type="predicted"/>
<accession>A0A9P7R9B8</accession>
<evidence type="ECO:0000313" key="1">
    <source>
        <dbReference type="EMBL" id="KAG7051682.1"/>
    </source>
</evidence>
<organism evidence="1 2">
    <name type="scientific">Colletotrichum scovillei</name>
    <dbReference type="NCBI Taxonomy" id="1209932"/>
    <lineage>
        <taxon>Eukaryota</taxon>
        <taxon>Fungi</taxon>
        <taxon>Dikarya</taxon>
        <taxon>Ascomycota</taxon>
        <taxon>Pezizomycotina</taxon>
        <taxon>Sordariomycetes</taxon>
        <taxon>Hypocreomycetidae</taxon>
        <taxon>Glomerellales</taxon>
        <taxon>Glomerellaceae</taxon>
        <taxon>Colletotrichum</taxon>
        <taxon>Colletotrichum acutatum species complex</taxon>
    </lineage>
</organism>
<dbReference type="EMBL" id="JAESDN010000004">
    <property type="protein sequence ID" value="KAG7051682.1"/>
    <property type="molecule type" value="Genomic_DNA"/>
</dbReference>
<keyword evidence="2" id="KW-1185">Reference proteome</keyword>
<evidence type="ECO:0000313" key="2">
    <source>
        <dbReference type="Proteomes" id="UP000699042"/>
    </source>
</evidence>
<sequence length="79" mass="8696">MGGLQRTWTCAGRWPLEFSPFAIAIPLMRSPSSASNIATKFVWPYHSVEAARHHTSLPLFGVCTDVLNEPKQGLAGWQA</sequence>